<dbReference type="CDD" id="cd00190">
    <property type="entry name" value="Tryp_SPc"/>
    <property type="match status" value="1"/>
</dbReference>
<feature type="signal peptide" evidence="6">
    <location>
        <begin position="1"/>
        <end position="18"/>
    </location>
</feature>
<dbReference type="PANTHER" id="PTHR24257">
    <property type="entry name" value="CHYMOTRYPSIN-LIKE ELASTASE FAMILY MEMBER"/>
    <property type="match status" value="1"/>
</dbReference>
<reference evidence="9" key="1">
    <citation type="submission" date="2025-08" db="UniProtKB">
        <authorList>
            <consortium name="RefSeq"/>
        </authorList>
    </citation>
    <scope>IDENTIFICATION</scope>
    <source>
        <tissue evidence="9">Sperm</tissue>
    </source>
</reference>
<dbReference type="PRINTS" id="PR00722">
    <property type="entry name" value="CHYMOTRYPSIN"/>
</dbReference>
<keyword evidence="5" id="KW-1015">Disulfide bond</keyword>
<gene>
    <name evidence="9" type="primary">LOC116951434</name>
</gene>
<dbReference type="Proteomes" id="UP001318040">
    <property type="component" value="Chromosome 43"/>
</dbReference>
<keyword evidence="4" id="KW-0720">Serine protease</keyword>
<dbReference type="SMART" id="SM00020">
    <property type="entry name" value="Tryp_SPc"/>
    <property type="match status" value="1"/>
</dbReference>
<dbReference type="FunFam" id="2.40.10.10:FF:000120">
    <property type="entry name" value="Putative serine protease"/>
    <property type="match status" value="1"/>
</dbReference>
<protein>
    <submittedName>
        <fullName evidence="9">Chymotrypsin-like elastase family member 2A</fullName>
    </submittedName>
</protein>
<keyword evidence="3" id="KW-0378">Hydrolase</keyword>
<evidence type="ECO:0000256" key="3">
    <source>
        <dbReference type="ARBA" id="ARBA00022801"/>
    </source>
</evidence>
<evidence type="ECO:0000256" key="6">
    <source>
        <dbReference type="SAM" id="SignalP"/>
    </source>
</evidence>
<dbReference type="GO" id="GO:0006508">
    <property type="term" value="P:proteolysis"/>
    <property type="evidence" value="ECO:0007669"/>
    <property type="project" value="UniProtKB-KW"/>
</dbReference>
<organism evidence="8 9">
    <name type="scientific">Petromyzon marinus</name>
    <name type="common">Sea lamprey</name>
    <dbReference type="NCBI Taxonomy" id="7757"/>
    <lineage>
        <taxon>Eukaryota</taxon>
        <taxon>Metazoa</taxon>
        <taxon>Chordata</taxon>
        <taxon>Craniata</taxon>
        <taxon>Vertebrata</taxon>
        <taxon>Cyclostomata</taxon>
        <taxon>Hyperoartia</taxon>
        <taxon>Petromyzontiformes</taxon>
        <taxon>Petromyzontidae</taxon>
        <taxon>Petromyzon</taxon>
    </lineage>
</organism>
<keyword evidence="8" id="KW-1185">Reference proteome</keyword>
<dbReference type="GO" id="GO:0004252">
    <property type="term" value="F:serine-type endopeptidase activity"/>
    <property type="evidence" value="ECO:0007669"/>
    <property type="project" value="InterPro"/>
</dbReference>
<dbReference type="InterPro" id="IPR043504">
    <property type="entry name" value="Peptidase_S1_PA_chymotrypsin"/>
</dbReference>
<dbReference type="PROSITE" id="PS50240">
    <property type="entry name" value="TRYPSIN_DOM"/>
    <property type="match status" value="1"/>
</dbReference>
<feature type="chain" id="PRO_5042507055" evidence="6">
    <location>
        <begin position="19"/>
        <end position="270"/>
    </location>
</feature>
<proteinExistence type="predicted"/>
<dbReference type="InterPro" id="IPR001314">
    <property type="entry name" value="Peptidase_S1A"/>
</dbReference>
<evidence type="ECO:0000259" key="7">
    <source>
        <dbReference type="PROSITE" id="PS50240"/>
    </source>
</evidence>
<dbReference type="GO" id="GO:0005615">
    <property type="term" value="C:extracellular space"/>
    <property type="evidence" value="ECO:0007669"/>
    <property type="project" value="TreeGrafter"/>
</dbReference>
<dbReference type="InterPro" id="IPR009003">
    <property type="entry name" value="Peptidase_S1_PA"/>
</dbReference>
<dbReference type="AlphaFoldDB" id="A0AAJ7U084"/>
<keyword evidence="2 6" id="KW-0732">Signal</keyword>
<sequence length="270" mass="29539">MVTLLIFTFLLNQAFVSAQTCGFSATPQNRIEGGNEATPHSWPWQVSVQYYNSTTNAWYHSCSGTLIAPQWVLTIATCAKQTYYLRVVLGKHNIYQQEAGASVAEVYLTAYHSGFNYTSSEKDVGLIKLTAPVTQDTGIRIACLPSDNEQLSSTSTCYTIGWGSRIINGLFSSTLQQATLPVIDDNTCKTDAFWGSKLPANTTCAGDGSSGACDGDWGGPLLCRKSDNSWAVHGVVTFISAVNCKNYYKPPVFSRISAYIPWIQNVMARY</sequence>
<evidence type="ECO:0000256" key="1">
    <source>
        <dbReference type="ARBA" id="ARBA00022670"/>
    </source>
</evidence>
<dbReference type="KEGG" id="pmrn:116951434"/>
<feature type="domain" description="Peptidase S1" evidence="7">
    <location>
        <begin position="31"/>
        <end position="268"/>
    </location>
</feature>
<dbReference type="InterPro" id="IPR050850">
    <property type="entry name" value="Peptidase_S1_Elastase_sf"/>
</dbReference>
<evidence type="ECO:0000256" key="4">
    <source>
        <dbReference type="ARBA" id="ARBA00022825"/>
    </source>
</evidence>
<keyword evidence="1" id="KW-0645">Protease</keyword>
<dbReference type="Pfam" id="PF00089">
    <property type="entry name" value="Trypsin"/>
    <property type="match status" value="1"/>
</dbReference>
<dbReference type="InterPro" id="IPR001254">
    <property type="entry name" value="Trypsin_dom"/>
</dbReference>
<dbReference type="PANTHER" id="PTHR24257:SF17">
    <property type="match status" value="1"/>
</dbReference>
<dbReference type="Gene3D" id="2.40.10.10">
    <property type="entry name" value="Trypsin-like serine proteases"/>
    <property type="match status" value="2"/>
</dbReference>
<evidence type="ECO:0000313" key="9">
    <source>
        <dbReference type="RefSeq" id="XP_032825933.1"/>
    </source>
</evidence>
<accession>A0AAJ7U084</accession>
<evidence type="ECO:0000256" key="5">
    <source>
        <dbReference type="ARBA" id="ARBA00023157"/>
    </source>
</evidence>
<dbReference type="SUPFAM" id="SSF50494">
    <property type="entry name" value="Trypsin-like serine proteases"/>
    <property type="match status" value="1"/>
</dbReference>
<evidence type="ECO:0000256" key="2">
    <source>
        <dbReference type="ARBA" id="ARBA00022729"/>
    </source>
</evidence>
<name>A0AAJ7U084_PETMA</name>
<dbReference type="RefSeq" id="XP_032825933.1">
    <property type="nucleotide sequence ID" value="XM_032970042.1"/>
</dbReference>
<evidence type="ECO:0000313" key="8">
    <source>
        <dbReference type="Proteomes" id="UP001318040"/>
    </source>
</evidence>